<name>A0A9W8CIH9_9FUNG</name>
<keyword evidence="6 10" id="KW-0472">Membrane</keyword>
<evidence type="ECO:0000256" key="1">
    <source>
        <dbReference type="ARBA" id="ARBA00002598"/>
    </source>
</evidence>
<evidence type="ECO:0000256" key="5">
    <source>
        <dbReference type="ARBA" id="ARBA00022989"/>
    </source>
</evidence>
<keyword evidence="4 10" id="KW-0812">Transmembrane</keyword>
<proteinExistence type="inferred from homology"/>
<feature type="transmembrane region" description="Helical" evidence="10">
    <location>
        <begin position="275"/>
        <end position="292"/>
    </location>
</feature>
<feature type="transmembrane region" description="Helical" evidence="10">
    <location>
        <begin position="348"/>
        <end position="371"/>
    </location>
</feature>
<feature type="transmembrane region" description="Helical" evidence="10">
    <location>
        <begin position="313"/>
        <end position="336"/>
    </location>
</feature>
<evidence type="ECO:0000256" key="9">
    <source>
        <dbReference type="SAM" id="MobiDB-lite"/>
    </source>
</evidence>
<organism evidence="11 12">
    <name type="scientific">Coemansia asiatica</name>
    <dbReference type="NCBI Taxonomy" id="1052880"/>
    <lineage>
        <taxon>Eukaryota</taxon>
        <taxon>Fungi</taxon>
        <taxon>Fungi incertae sedis</taxon>
        <taxon>Zoopagomycota</taxon>
        <taxon>Kickxellomycotina</taxon>
        <taxon>Kickxellomycetes</taxon>
        <taxon>Kickxellales</taxon>
        <taxon>Kickxellaceae</taxon>
        <taxon>Coemansia</taxon>
    </lineage>
</organism>
<dbReference type="InterPro" id="IPR003691">
    <property type="entry name" value="FluC"/>
</dbReference>
<comment type="similarity">
    <text evidence="7">Belongs to the fluoride channel Fluc/FEX (TC 1.A.43) family.</text>
</comment>
<evidence type="ECO:0000256" key="7">
    <source>
        <dbReference type="ARBA" id="ARBA00035120"/>
    </source>
</evidence>
<dbReference type="Proteomes" id="UP001145021">
    <property type="component" value="Unassembled WGS sequence"/>
</dbReference>
<evidence type="ECO:0000256" key="4">
    <source>
        <dbReference type="ARBA" id="ARBA00022692"/>
    </source>
</evidence>
<evidence type="ECO:0000256" key="2">
    <source>
        <dbReference type="ARBA" id="ARBA00004651"/>
    </source>
</evidence>
<sequence length="414" mass="45710">MSSNPAVSVNNNEFERDIRQHEYELDNSEAQEVPVEVAPESAQEEYEEQQSFADTQRQTHKTRPVFLFMGPLIASLVLFSMIGVLVRVHLTKLFTYADQPIYGLIWAQMLGCFIMGIAMRTKGVLMSLSPAVDVGITTGLCGSITTFSSWQLEIYQQFFNTRRANHTRFKNFLGGMSVLATTIACSTGALRLGQMIGDEVRLLCNYYLRRWMSEYDNPLSRIDTKMLGGKPVDARDSWLGWNKWHLVDSILVTAGILSLVAACLVVALALSTRSVSIALLLGPVGTLIRWRLASLNSVHPRLDRIFSKRIPALHLPFGTFIANVIGSVVLAIIHILQTGAVVRPSAASCYVLVAMADGFCGCLTTISTFAAELNVLRPRIAMLYAALSVVVAQTPFLLIAGIYFKTAFVDYPVC</sequence>
<evidence type="ECO:0000313" key="12">
    <source>
        <dbReference type="Proteomes" id="UP001145021"/>
    </source>
</evidence>
<protein>
    <recommendedName>
        <fullName evidence="13">Fluoride ion transporter CrcB</fullName>
    </recommendedName>
</protein>
<feature type="transmembrane region" description="Helical" evidence="10">
    <location>
        <begin position="250"/>
        <end position="269"/>
    </location>
</feature>
<dbReference type="GO" id="GO:0005886">
    <property type="term" value="C:plasma membrane"/>
    <property type="evidence" value="ECO:0007669"/>
    <property type="project" value="UniProtKB-SubCell"/>
</dbReference>
<dbReference type="PANTHER" id="PTHR28259:SF1">
    <property type="entry name" value="FLUORIDE EXPORT PROTEIN 1-RELATED"/>
    <property type="match status" value="1"/>
</dbReference>
<dbReference type="EMBL" id="JANBOH010000155">
    <property type="protein sequence ID" value="KAJ1644590.1"/>
    <property type="molecule type" value="Genomic_DNA"/>
</dbReference>
<feature type="transmembrane region" description="Helical" evidence="10">
    <location>
        <begin position="65"/>
        <end position="88"/>
    </location>
</feature>
<comment type="caution">
    <text evidence="11">The sequence shown here is derived from an EMBL/GenBank/DDBJ whole genome shotgun (WGS) entry which is preliminary data.</text>
</comment>
<evidence type="ECO:0000256" key="3">
    <source>
        <dbReference type="ARBA" id="ARBA00022475"/>
    </source>
</evidence>
<feature type="region of interest" description="Disordered" evidence="9">
    <location>
        <begin position="28"/>
        <end position="55"/>
    </location>
</feature>
<keyword evidence="3" id="KW-1003">Cell membrane</keyword>
<gene>
    <name evidence="11" type="ORF">LPJ64_003757</name>
</gene>
<dbReference type="Pfam" id="PF02537">
    <property type="entry name" value="CRCB"/>
    <property type="match status" value="2"/>
</dbReference>
<feature type="transmembrane region" description="Helical" evidence="10">
    <location>
        <begin position="100"/>
        <end position="119"/>
    </location>
</feature>
<dbReference type="GO" id="GO:1903425">
    <property type="term" value="F:fluoride transmembrane transporter activity"/>
    <property type="evidence" value="ECO:0007669"/>
    <property type="project" value="TreeGrafter"/>
</dbReference>
<feature type="transmembrane region" description="Helical" evidence="10">
    <location>
        <begin position="383"/>
        <end position="404"/>
    </location>
</feature>
<evidence type="ECO:0008006" key="13">
    <source>
        <dbReference type="Google" id="ProtNLM"/>
    </source>
</evidence>
<evidence type="ECO:0000313" key="11">
    <source>
        <dbReference type="EMBL" id="KAJ1644590.1"/>
    </source>
</evidence>
<dbReference type="PANTHER" id="PTHR28259">
    <property type="entry name" value="FLUORIDE EXPORT PROTEIN 1-RELATED"/>
    <property type="match status" value="1"/>
</dbReference>
<comment type="catalytic activity">
    <reaction evidence="8">
        <text>fluoride(in) = fluoride(out)</text>
        <dbReference type="Rhea" id="RHEA:76159"/>
        <dbReference type="ChEBI" id="CHEBI:17051"/>
    </reaction>
    <physiologicalReaction direction="left-to-right" evidence="8">
        <dbReference type="Rhea" id="RHEA:76160"/>
    </physiologicalReaction>
</comment>
<feature type="transmembrane region" description="Helical" evidence="10">
    <location>
        <begin position="172"/>
        <end position="192"/>
    </location>
</feature>
<accession>A0A9W8CIH9</accession>
<evidence type="ECO:0000256" key="8">
    <source>
        <dbReference type="ARBA" id="ARBA00035585"/>
    </source>
</evidence>
<keyword evidence="12" id="KW-1185">Reference proteome</keyword>
<comment type="function">
    <text evidence="1">Fluoride channel required for the rapid expulsion of cytoplasmic fluoride.</text>
</comment>
<keyword evidence="5 10" id="KW-1133">Transmembrane helix</keyword>
<feature type="compositionally biased region" description="Low complexity" evidence="9">
    <location>
        <begin position="28"/>
        <end position="41"/>
    </location>
</feature>
<dbReference type="AlphaFoldDB" id="A0A9W8CIH9"/>
<comment type="subcellular location">
    <subcellularLocation>
        <location evidence="2">Cell membrane</location>
        <topology evidence="2">Multi-pass membrane protein</topology>
    </subcellularLocation>
</comment>
<evidence type="ECO:0000256" key="6">
    <source>
        <dbReference type="ARBA" id="ARBA00023136"/>
    </source>
</evidence>
<evidence type="ECO:0000256" key="10">
    <source>
        <dbReference type="SAM" id="Phobius"/>
    </source>
</evidence>
<reference evidence="11" key="1">
    <citation type="submission" date="2022-07" db="EMBL/GenBank/DDBJ databases">
        <title>Phylogenomic reconstructions and comparative analyses of Kickxellomycotina fungi.</title>
        <authorList>
            <person name="Reynolds N.K."/>
            <person name="Stajich J.E."/>
            <person name="Barry K."/>
            <person name="Grigoriev I.V."/>
            <person name="Crous P."/>
            <person name="Smith M.E."/>
        </authorList>
    </citation>
    <scope>NUCLEOTIDE SEQUENCE</scope>
    <source>
        <strain evidence="11">NBRC 105413</strain>
    </source>
</reference>